<sequence>MGDWERRSVVGRAPYVPARDHEDVATVLVTVKAYPAIGKKNGEAVCVAGVRLDSDIPEWIRLFPVGFRDLPADKKFDKYQVVRLKVARPTSDRRPESRTPDLGSLVLGEQVGTKKGWAARAALMSPLIGATTTCELLAGAQRQGGSAPSLGLIKPKVLGFTVEANPDYHPIAGGPITVDLFGHEKDLLEQSPVVAKFRYKCEAKSCNGHGQSLIDWESGRLARRNRGLGVAAMLRLHRERFLDEMCGPGRDTHFYVGNMHQHPTDFLVLGVWSPPGTAARQGLLELKP</sequence>
<organism evidence="1 2">
    <name type="scientific">Demequina lutea</name>
    <dbReference type="NCBI Taxonomy" id="431489"/>
    <lineage>
        <taxon>Bacteria</taxon>
        <taxon>Bacillati</taxon>
        <taxon>Actinomycetota</taxon>
        <taxon>Actinomycetes</taxon>
        <taxon>Micrococcales</taxon>
        <taxon>Demequinaceae</taxon>
        <taxon>Demequina</taxon>
    </lineage>
</organism>
<protein>
    <submittedName>
        <fullName evidence="1">Uncharacterized protein</fullName>
    </submittedName>
</protein>
<accession>A0A7Z0CJ34</accession>
<dbReference type="OrthoDB" id="7595944at2"/>
<gene>
    <name evidence="1" type="ORF">BKA03_002733</name>
</gene>
<name>A0A7Z0CJ34_9MICO</name>
<dbReference type="RefSeq" id="WP_152649591.1">
    <property type="nucleotide sequence ID" value="NZ_BBRC01000011.1"/>
</dbReference>
<comment type="caution">
    <text evidence="1">The sequence shown here is derived from an EMBL/GenBank/DDBJ whole genome shotgun (WGS) entry which is preliminary data.</text>
</comment>
<dbReference type="EMBL" id="JACBZO010000001">
    <property type="protein sequence ID" value="NYI42614.1"/>
    <property type="molecule type" value="Genomic_DNA"/>
</dbReference>
<dbReference type="Proteomes" id="UP000547973">
    <property type="component" value="Unassembled WGS sequence"/>
</dbReference>
<dbReference type="AlphaFoldDB" id="A0A7Z0CJ34"/>
<evidence type="ECO:0000313" key="2">
    <source>
        <dbReference type="Proteomes" id="UP000547973"/>
    </source>
</evidence>
<keyword evidence="2" id="KW-1185">Reference proteome</keyword>
<reference evidence="1 2" key="1">
    <citation type="submission" date="2020-07" db="EMBL/GenBank/DDBJ databases">
        <title>Sequencing the genomes of 1000 actinobacteria strains.</title>
        <authorList>
            <person name="Klenk H.-P."/>
        </authorList>
    </citation>
    <scope>NUCLEOTIDE SEQUENCE [LARGE SCALE GENOMIC DNA]</scope>
    <source>
        <strain evidence="1 2">DSM 19970</strain>
    </source>
</reference>
<proteinExistence type="predicted"/>
<evidence type="ECO:0000313" key="1">
    <source>
        <dbReference type="EMBL" id="NYI42614.1"/>
    </source>
</evidence>